<dbReference type="EMBL" id="FNIV01000014">
    <property type="protein sequence ID" value="SDO87941.1"/>
    <property type="molecule type" value="Genomic_DNA"/>
</dbReference>
<dbReference type="GO" id="GO:0033265">
    <property type="term" value="F:choline binding"/>
    <property type="evidence" value="ECO:0007669"/>
    <property type="project" value="InterPro"/>
</dbReference>
<feature type="chain" id="PRO_5011707621" evidence="1">
    <location>
        <begin position="33"/>
        <end position="325"/>
    </location>
</feature>
<evidence type="ECO:0000259" key="2">
    <source>
        <dbReference type="Pfam" id="PF04069"/>
    </source>
</evidence>
<dbReference type="Proteomes" id="UP000199075">
    <property type="component" value="Unassembled WGS sequence"/>
</dbReference>
<sequence length="325" mass="35040">MNASPLTRTMTRRMSLGLGAATLALSAAPALAQEGESCATVRFAEVGWTDITATTALTTEVLEALGYDTRIDTVSVPIAYQGMKNGDFDVFLGNWMPSMASISDPYVEDGSVDRLDANLEGAKYTLAVPQYVHDAGVTSVADLAEHAERFDSSIHGIEAGNDGNQLIQQMIDDDAFGLGDWQLIDSSEAGMLAELSAREPDQQWMVFLGWEPHPMNTNFDMAYLEGADDYFGPNLGGATVYTNTRGGYVEECGNVGALLANLEFTLEMENQLMGEIMDEGEDPRDAARAYLQANPEVLEAWLEGVETRDGEAGLPAVREALDIAS</sequence>
<dbReference type="STRING" id="419597.SAMN04487957_11448"/>
<protein>
    <submittedName>
        <fullName evidence="3">Glycine betaine/proline transport system substrate-binding protein</fullName>
    </submittedName>
</protein>
<reference evidence="4" key="1">
    <citation type="submission" date="2016-10" db="EMBL/GenBank/DDBJ databases">
        <authorList>
            <person name="Varghese N."/>
            <person name="Submissions S."/>
        </authorList>
    </citation>
    <scope>NUCLEOTIDE SEQUENCE [LARGE SCALE GENOMIC DNA]</scope>
    <source>
        <strain evidence="4">CGMCC 1.6444</strain>
    </source>
</reference>
<evidence type="ECO:0000313" key="4">
    <source>
        <dbReference type="Proteomes" id="UP000199075"/>
    </source>
</evidence>
<dbReference type="AlphaFoldDB" id="A0A1H0N5P7"/>
<dbReference type="SUPFAM" id="SSF53850">
    <property type="entry name" value="Periplasmic binding protein-like II"/>
    <property type="match status" value="1"/>
</dbReference>
<dbReference type="Gene3D" id="3.40.190.10">
    <property type="entry name" value="Periplasmic binding protein-like II"/>
    <property type="match status" value="1"/>
</dbReference>
<feature type="domain" description="ABC-type glycine betaine transport system substrate-binding" evidence="2">
    <location>
        <begin position="39"/>
        <end position="292"/>
    </location>
</feature>
<dbReference type="NCBIfam" id="TIGR03414">
    <property type="entry name" value="ABC_choline_bnd"/>
    <property type="match status" value="1"/>
</dbReference>
<dbReference type="Pfam" id="PF04069">
    <property type="entry name" value="OpuAC"/>
    <property type="match status" value="1"/>
</dbReference>
<dbReference type="GO" id="GO:0042597">
    <property type="term" value="C:periplasmic space"/>
    <property type="evidence" value="ECO:0007669"/>
    <property type="project" value="InterPro"/>
</dbReference>
<keyword evidence="1" id="KW-0732">Signal</keyword>
<accession>A0A1H0N5P7</accession>
<dbReference type="RefSeq" id="WP_245678779.1">
    <property type="nucleotide sequence ID" value="NZ_FNIV01000014.1"/>
</dbReference>
<proteinExistence type="predicted"/>
<evidence type="ECO:0000256" key="1">
    <source>
        <dbReference type="SAM" id="SignalP"/>
    </source>
</evidence>
<dbReference type="InterPro" id="IPR007210">
    <property type="entry name" value="ABC_Gly_betaine_transp_sub-bd"/>
</dbReference>
<dbReference type="GO" id="GO:0043190">
    <property type="term" value="C:ATP-binding cassette (ABC) transporter complex"/>
    <property type="evidence" value="ECO:0007669"/>
    <property type="project" value="InterPro"/>
</dbReference>
<evidence type="ECO:0000313" key="3">
    <source>
        <dbReference type="EMBL" id="SDO87941.1"/>
    </source>
</evidence>
<dbReference type="InterPro" id="IPR017783">
    <property type="entry name" value="ABC_choline_sub-bd"/>
</dbReference>
<gene>
    <name evidence="3" type="ORF">SAMN04487957_11448</name>
</gene>
<keyword evidence="4" id="KW-1185">Reference proteome</keyword>
<feature type="signal peptide" evidence="1">
    <location>
        <begin position="1"/>
        <end position="32"/>
    </location>
</feature>
<dbReference type="GO" id="GO:0022857">
    <property type="term" value="F:transmembrane transporter activity"/>
    <property type="evidence" value="ECO:0007669"/>
    <property type="project" value="InterPro"/>
</dbReference>
<name>A0A1H0N5P7_9GAMM</name>
<organism evidence="3 4">
    <name type="scientific">Halomonas shengliensis</name>
    <dbReference type="NCBI Taxonomy" id="419597"/>
    <lineage>
        <taxon>Bacteria</taxon>
        <taxon>Pseudomonadati</taxon>
        <taxon>Pseudomonadota</taxon>
        <taxon>Gammaproteobacteria</taxon>
        <taxon>Oceanospirillales</taxon>
        <taxon>Halomonadaceae</taxon>
        <taxon>Halomonas</taxon>
    </lineage>
</organism>
<dbReference type="GO" id="GO:0015871">
    <property type="term" value="P:choline transport"/>
    <property type="evidence" value="ECO:0007669"/>
    <property type="project" value="InterPro"/>
</dbReference>
<dbReference type="CDD" id="cd13640">
    <property type="entry name" value="PBP2_ChoX"/>
    <property type="match status" value="1"/>
</dbReference>
<dbReference type="Gene3D" id="3.40.190.100">
    <property type="entry name" value="Glycine betaine-binding periplasmic protein, domain 2"/>
    <property type="match status" value="1"/>
</dbReference>